<dbReference type="PANTHER" id="PTHR46910">
    <property type="entry name" value="TRANSCRIPTION FACTOR PDR1"/>
    <property type="match status" value="1"/>
</dbReference>
<dbReference type="Proteomes" id="UP001174694">
    <property type="component" value="Unassembled WGS sequence"/>
</dbReference>
<accession>A0AA38VBQ0</accession>
<dbReference type="CDD" id="cd12148">
    <property type="entry name" value="fungal_TF_MHR"/>
    <property type="match status" value="1"/>
</dbReference>
<evidence type="ECO:0000256" key="1">
    <source>
        <dbReference type="ARBA" id="ARBA00023242"/>
    </source>
</evidence>
<feature type="domain" description="Xylanolytic transcriptional activator regulatory" evidence="2">
    <location>
        <begin position="28"/>
        <end position="101"/>
    </location>
</feature>
<dbReference type="PANTHER" id="PTHR46910:SF25">
    <property type="entry name" value="ABC-TRANSPORTER-REGULATING TRANSCRIPTION FACTOR"/>
    <property type="match status" value="1"/>
</dbReference>
<protein>
    <recommendedName>
        <fullName evidence="2">Xylanolytic transcriptional activator regulatory domain-containing protein</fullName>
    </recommendedName>
</protein>
<dbReference type="SMART" id="SM00906">
    <property type="entry name" value="Fungal_trans"/>
    <property type="match status" value="1"/>
</dbReference>
<dbReference type="GO" id="GO:0006351">
    <property type="term" value="P:DNA-templated transcription"/>
    <property type="evidence" value="ECO:0007669"/>
    <property type="project" value="InterPro"/>
</dbReference>
<dbReference type="GO" id="GO:0003677">
    <property type="term" value="F:DNA binding"/>
    <property type="evidence" value="ECO:0007669"/>
    <property type="project" value="InterPro"/>
</dbReference>
<name>A0AA38VBQ0_9PEZI</name>
<dbReference type="EMBL" id="JANBVO010000051">
    <property type="protein sequence ID" value="KAJ9133273.1"/>
    <property type="molecule type" value="Genomic_DNA"/>
</dbReference>
<dbReference type="Pfam" id="PF04082">
    <property type="entry name" value="Fungal_trans"/>
    <property type="match status" value="1"/>
</dbReference>
<dbReference type="AlphaFoldDB" id="A0AA38VBQ0"/>
<keyword evidence="4" id="KW-1185">Reference proteome</keyword>
<reference evidence="3" key="1">
    <citation type="submission" date="2022-07" db="EMBL/GenBank/DDBJ databases">
        <title>Fungi with potential for degradation of polypropylene.</title>
        <authorList>
            <person name="Gostincar C."/>
        </authorList>
    </citation>
    <scope>NUCLEOTIDE SEQUENCE</scope>
    <source>
        <strain evidence="3">EXF-13308</strain>
    </source>
</reference>
<dbReference type="InterPro" id="IPR050987">
    <property type="entry name" value="AtrR-like"/>
</dbReference>
<evidence type="ECO:0000259" key="2">
    <source>
        <dbReference type="SMART" id="SM00906"/>
    </source>
</evidence>
<comment type="caution">
    <text evidence="3">The sequence shown here is derived from an EMBL/GenBank/DDBJ whole genome shotgun (WGS) entry which is preliminary data.</text>
</comment>
<dbReference type="InterPro" id="IPR007219">
    <property type="entry name" value="XnlR_reg_dom"/>
</dbReference>
<evidence type="ECO:0000313" key="4">
    <source>
        <dbReference type="Proteomes" id="UP001174694"/>
    </source>
</evidence>
<dbReference type="GO" id="GO:0008270">
    <property type="term" value="F:zinc ion binding"/>
    <property type="evidence" value="ECO:0007669"/>
    <property type="project" value="InterPro"/>
</dbReference>
<sequence length="328" mass="36788">MRDTRLISVQVLVGLAMLFRPSHDLGPATMLVAIALRLAHKLGLHTRQSSRSLDATEALQRDRVFWIAYIFDTDISMRTRQPPVQRDSDIDIDLPPAEPTDNKTGFVSGTDGRTALNLFRARIQLARIQAEIYDSLYSVPAQNLSPFARSQKTAHTHPPPPRAWQILVDESREFVSLFLSIPRKDAAFIWMTLCAHIAGLFCLAVNSLNNPSSENFDADRDLTEMALLWVDELVRQTRDERLQGVRDACADVILRTRTMPQRTTQEKLMWQDIVSNNRVSTPINLESNIGQPLDQTALLASCSPGLGETGYFPWTGNSVGIGEEDVMF</sequence>
<gene>
    <name evidence="3" type="ORF">NKR23_g10864</name>
</gene>
<proteinExistence type="predicted"/>
<evidence type="ECO:0000313" key="3">
    <source>
        <dbReference type="EMBL" id="KAJ9133273.1"/>
    </source>
</evidence>
<organism evidence="3 4">
    <name type="scientific">Pleurostoma richardsiae</name>
    <dbReference type="NCBI Taxonomy" id="41990"/>
    <lineage>
        <taxon>Eukaryota</taxon>
        <taxon>Fungi</taxon>
        <taxon>Dikarya</taxon>
        <taxon>Ascomycota</taxon>
        <taxon>Pezizomycotina</taxon>
        <taxon>Sordariomycetes</taxon>
        <taxon>Sordariomycetidae</taxon>
        <taxon>Calosphaeriales</taxon>
        <taxon>Pleurostomataceae</taxon>
        <taxon>Pleurostoma</taxon>
    </lineage>
</organism>
<dbReference type="GO" id="GO:0003700">
    <property type="term" value="F:DNA-binding transcription factor activity"/>
    <property type="evidence" value="ECO:0007669"/>
    <property type="project" value="InterPro"/>
</dbReference>
<keyword evidence="1" id="KW-0539">Nucleus</keyword>